<sequence>MKDAAKIVESIHALGELTFNNKTLGGIDTLSAKTIEVTHGLFSFVIPLTNEQFKQFKTYFGEDRFCEYSLSLDISAYAIQDHCGRGVLTLKLSQTKFTHNQRLTILTVECLDGKQGQKIHYIAKNKQELNEAFRALRLQLPIKQIEEKLRRYYRLRAKPHPSSFWGKEWGLDKYCLPYSAPGGIDTVTVDTFRSYMTDRALSEAVVLDVGGGKGRLAAKIVLEAARMGIDLKYILIEPDLSQCEAAWSLLKSCSQVRVFHGTLQDFMSRPEDKALEEGLVENQSLKGRVDLIISCGGPLNNQVVSYETAYTNACDYLTMLSFGGAVIATGLTSLLLSKKNLESIGFQVERCVAAKRDQTISESTTYHPAYVMSKPAIGPN</sequence>
<dbReference type="SUPFAM" id="SSF53335">
    <property type="entry name" value="S-adenosyl-L-methionine-dependent methyltransferases"/>
    <property type="match status" value="1"/>
</dbReference>
<organism evidence="1 2">
    <name type="scientific">Legionella erythra</name>
    <dbReference type="NCBI Taxonomy" id="448"/>
    <lineage>
        <taxon>Bacteria</taxon>
        <taxon>Pseudomonadati</taxon>
        <taxon>Pseudomonadota</taxon>
        <taxon>Gammaproteobacteria</taxon>
        <taxon>Legionellales</taxon>
        <taxon>Legionellaceae</taxon>
        <taxon>Legionella</taxon>
    </lineage>
</organism>
<name>A0A0W0TUK8_LEGER</name>
<evidence type="ECO:0000313" key="1">
    <source>
        <dbReference type="EMBL" id="KTC99166.1"/>
    </source>
</evidence>
<dbReference type="PATRIC" id="fig|448.7.peg.582"/>
<keyword evidence="2" id="KW-1185">Reference proteome</keyword>
<dbReference type="InterPro" id="IPR029063">
    <property type="entry name" value="SAM-dependent_MTases_sf"/>
</dbReference>
<dbReference type="EMBL" id="LNYA01000006">
    <property type="protein sequence ID" value="KTC99166.1"/>
    <property type="molecule type" value="Genomic_DNA"/>
</dbReference>
<protein>
    <submittedName>
        <fullName evidence="1">Uncharacterized protein</fullName>
    </submittedName>
</protein>
<dbReference type="Proteomes" id="UP000054773">
    <property type="component" value="Unassembled WGS sequence"/>
</dbReference>
<dbReference type="Gene3D" id="3.40.50.150">
    <property type="entry name" value="Vaccinia Virus protein VP39"/>
    <property type="match status" value="1"/>
</dbReference>
<evidence type="ECO:0000313" key="2">
    <source>
        <dbReference type="Proteomes" id="UP000054773"/>
    </source>
</evidence>
<dbReference type="OrthoDB" id="5649504at2"/>
<dbReference type="AlphaFoldDB" id="A0A0W0TUK8"/>
<reference evidence="1 2" key="1">
    <citation type="submission" date="2015-11" db="EMBL/GenBank/DDBJ databases">
        <title>Genomic analysis of 38 Legionella species identifies large and diverse effector repertoires.</title>
        <authorList>
            <person name="Burstein D."/>
            <person name="Amaro F."/>
            <person name="Zusman T."/>
            <person name="Lifshitz Z."/>
            <person name="Cohen O."/>
            <person name="Gilbert J.A."/>
            <person name="Pupko T."/>
            <person name="Shuman H.A."/>
            <person name="Segal G."/>
        </authorList>
    </citation>
    <scope>NUCLEOTIDE SEQUENCE [LARGE SCALE GENOMIC DNA]</scope>
    <source>
        <strain evidence="1 2">SE-32A-C8</strain>
    </source>
</reference>
<dbReference type="RefSeq" id="WP_058525738.1">
    <property type="nucleotide sequence ID" value="NZ_CAAAHY010000021.1"/>
</dbReference>
<gene>
    <name evidence="1" type="ORF">Lery_0559</name>
</gene>
<accession>A0A0W0TUK8</accession>
<proteinExistence type="predicted"/>
<comment type="caution">
    <text evidence="1">The sequence shown here is derived from an EMBL/GenBank/DDBJ whole genome shotgun (WGS) entry which is preliminary data.</text>
</comment>